<comment type="subunit">
    <text evidence="6">Monomer.</text>
</comment>
<comment type="catalytic activity">
    <reaction evidence="6 7">
        <text>Release of N-terminal amino acids, preferentially methionine, from peptides and arylamides.</text>
        <dbReference type="EC" id="3.4.11.18"/>
    </reaction>
</comment>
<keyword evidence="2 6" id="KW-0031">Aminopeptidase</keyword>
<dbReference type="AlphaFoldDB" id="A0A5D0MP64"/>
<organism evidence="9 10">
    <name type="scientific">Flexistipes sinusarabici</name>
    <dbReference type="NCBI Taxonomy" id="2352"/>
    <lineage>
        <taxon>Bacteria</taxon>
        <taxon>Pseudomonadati</taxon>
        <taxon>Deferribacterota</taxon>
        <taxon>Deferribacteres</taxon>
        <taxon>Deferribacterales</taxon>
        <taxon>Flexistipitaceae</taxon>
        <taxon>Flexistipes</taxon>
    </lineage>
</organism>
<dbReference type="GO" id="GO:0046872">
    <property type="term" value="F:metal ion binding"/>
    <property type="evidence" value="ECO:0007669"/>
    <property type="project" value="UniProtKB-UniRule"/>
</dbReference>
<feature type="binding site" evidence="6">
    <location>
        <position position="232"/>
    </location>
    <ligand>
        <name>a divalent metal cation</name>
        <dbReference type="ChEBI" id="CHEBI:60240"/>
        <label>1</label>
    </ligand>
</feature>
<gene>
    <name evidence="6 9" type="primary">map</name>
    <name evidence="9" type="ORF">FXF49_07145</name>
</gene>
<reference evidence="9 10" key="1">
    <citation type="submission" date="2019-08" db="EMBL/GenBank/DDBJ databases">
        <title>Genomic characterization of a novel candidate phylum (ARYD3) from a high temperature, high salinity tertiary oil reservoir in north central Oklahoma, USA.</title>
        <authorList>
            <person name="Youssef N.H."/>
            <person name="Yadav A."/>
            <person name="Elshahed M.S."/>
        </authorList>
    </citation>
    <scope>NUCLEOTIDE SEQUENCE [LARGE SCALE GENOMIC DNA]</scope>
    <source>
        <strain evidence="9">ARYD1</strain>
    </source>
</reference>
<dbReference type="GO" id="GO:0005829">
    <property type="term" value="C:cytosol"/>
    <property type="evidence" value="ECO:0007669"/>
    <property type="project" value="TreeGrafter"/>
</dbReference>
<feature type="binding site" evidence="6">
    <location>
        <position position="94"/>
    </location>
    <ligand>
        <name>a divalent metal cation</name>
        <dbReference type="ChEBI" id="CHEBI:60240"/>
        <label>1</label>
    </ligand>
</feature>
<dbReference type="PANTHER" id="PTHR43330">
    <property type="entry name" value="METHIONINE AMINOPEPTIDASE"/>
    <property type="match status" value="1"/>
</dbReference>
<comment type="caution">
    <text evidence="9">The sequence shown here is derived from an EMBL/GenBank/DDBJ whole genome shotgun (WGS) entry which is preliminary data.</text>
</comment>
<dbReference type="Pfam" id="PF00557">
    <property type="entry name" value="Peptidase_M24"/>
    <property type="match status" value="1"/>
</dbReference>
<feature type="binding site" evidence="6">
    <location>
        <position position="175"/>
    </location>
    <ligand>
        <name>substrate</name>
    </ligand>
</feature>
<feature type="binding site" evidence="6">
    <location>
        <position position="105"/>
    </location>
    <ligand>
        <name>a divalent metal cation</name>
        <dbReference type="ChEBI" id="CHEBI:60240"/>
        <label>2</label>
        <note>catalytic</note>
    </ligand>
</feature>
<dbReference type="InterPro" id="IPR002467">
    <property type="entry name" value="Pept_M24A_MAP1"/>
</dbReference>
<keyword evidence="4 6" id="KW-0479">Metal-binding</keyword>
<comment type="cofactor">
    <cofactor evidence="6">
        <name>Co(2+)</name>
        <dbReference type="ChEBI" id="CHEBI:48828"/>
    </cofactor>
    <cofactor evidence="6">
        <name>Zn(2+)</name>
        <dbReference type="ChEBI" id="CHEBI:29105"/>
    </cofactor>
    <cofactor evidence="6">
        <name>Mn(2+)</name>
        <dbReference type="ChEBI" id="CHEBI:29035"/>
    </cofactor>
    <cofactor evidence="6">
        <name>Fe(2+)</name>
        <dbReference type="ChEBI" id="CHEBI:29033"/>
    </cofactor>
    <text evidence="6">Binds 2 divalent metal cations per subunit. Has a high-affinity and a low affinity metal-binding site. The true nature of the physiological cofactor is under debate. The enzyme is active with cobalt, zinc, manganese or divalent iron ions. Most likely, methionine aminopeptidases function as mononuclear Fe(2+)-metalloproteases under physiological conditions, and the catalytically relevant metal-binding site has been assigned to the histidine-containing high-affinity site.</text>
</comment>
<feature type="binding site" evidence="6">
    <location>
        <position position="232"/>
    </location>
    <ligand>
        <name>a divalent metal cation</name>
        <dbReference type="ChEBI" id="CHEBI:60240"/>
        <label>2</label>
        <note>catalytic</note>
    </ligand>
</feature>
<dbReference type="PANTHER" id="PTHR43330:SF27">
    <property type="entry name" value="METHIONINE AMINOPEPTIDASE"/>
    <property type="match status" value="1"/>
</dbReference>
<evidence type="ECO:0000256" key="3">
    <source>
        <dbReference type="ARBA" id="ARBA00022670"/>
    </source>
</evidence>
<feature type="binding site" evidence="6">
    <location>
        <position position="105"/>
    </location>
    <ligand>
        <name>a divalent metal cation</name>
        <dbReference type="ChEBI" id="CHEBI:60240"/>
        <label>1</label>
    </ligand>
</feature>
<feature type="binding site" evidence="6">
    <location>
        <position position="201"/>
    </location>
    <ligand>
        <name>a divalent metal cation</name>
        <dbReference type="ChEBI" id="CHEBI:60240"/>
        <label>2</label>
        <note>catalytic</note>
    </ligand>
</feature>
<dbReference type="EC" id="3.4.11.18" evidence="6 7"/>
<accession>A0A5D0MP64</accession>
<dbReference type="InterPro" id="IPR036005">
    <property type="entry name" value="Creatinase/aminopeptidase-like"/>
</dbReference>
<evidence type="ECO:0000256" key="4">
    <source>
        <dbReference type="ARBA" id="ARBA00022723"/>
    </source>
</evidence>
<dbReference type="PRINTS" id="PR00599">
    <property type="entry name" value="MAPEPTIDASE"/>
</dbReference>
<evidence type="ECO:0000256" key="5">
    <source>
        <dbReference type="ARBA" id="ARBA00022801"/>
    </source>
</evidence>
<dbReference type="InterPro" id="IPR000994">
    <property type="entry name" value="Pept_M24"/>
</dbReference>
<dbReference type="HAMAP" id="MF_01974">
    <property type="entry name" value="MetAP_1"/>
    <property type="match status" value="1"/>
</dbReference>
<evidence type="ECO:0000256" key="6">
    <source>
        <dbReference type="HAMAP-Rule" id="MF_01974"/>
    </source>
</evidence>
<evidence type="ECO:0000313" key="10">
    <source>
        <dbReference type="Proteomes" id="UP000323337"/>
    </source>
</evidence>
<dbReference type="Proteomes" id="UP000323337">
    <property type="component" value="Unassembled WGS sequence"/>
</dbReference>
<sequence length="247" mass="26877">MVILKSSNELEYMRKAGAIVKEVLNGLHDIIKPGVATKSIDKYVNDTIISRSATPSFKNYRGFSGSACVSVNEVVVHGIPGENVLKDGDIISVDVGAYKDGFHGDAARTYPVGEISDKASKLIDVTKESFFKGIEKAEVGGRLLDISHAIQAYVEENGFNVIRDYYGHGIGRELHEDPAIPNYGKPNRGTRLRAGMVLAIEPMVVEGSYEVETLDDGWTVVTKDRGLAAHYENTVAITHNGPEILTN</sequence>
<feature type="binding site" evidence="6">
    <location>
        <position position="77"/>
    </location>
    <ligand>
        <name>substrate</name>
    </ligand>
</feature>
<evidence type="ECO:0000256" key="7">
    <source>
        <dbReference type="RuleBase" id="RU003653"/>
    </source>
</evidence>
<dbReference type="PROSITE" id="PS00680">
    <property type="entry name" value="MAP_1"/>
    <property type="match status" value="1"/>
</dbReference>
<dbReference type="NCBIfam" id="TIGR00500">
    <property type="entry name" value="met_pdase_I"/>
    <property type="match status" value="1"/>
</dbReference>
<dbReference type="GO" id="GO:0004239">
    <property type="term" value="F:initiator methionyl aminopeptidase activity"/>
    <property type="evidence" value="ECO:0007669"/>
    <property type="project" value="UniProtKB-UniRule"/>
</dbReference>
<evidence type="ECO:0000256" key="1">
    <source>
        <dbReference type="ARBA" id="ARBA00002521"/>
    </source>
</evidence>
<name>A0A5D0MP64_FLESI</name>
<dbReference type="Gene3D" id="3.90.230.10">
    <property type="entry name" value="Creatinase/methionine aminopeptidase superfamily"/>
    <property type="match status" value="1"/>
</dbReference>
<proteinExistence type="inferred from homology"/>
<evidence type="ECO:0000259" key="8">
    <source>
        <dbReference type="Pfam" id="PF00557"/>
    </source>
</evidence>
<dbReference type="GO" id="GO:0006508">
    <property type="term" value="P:proteolysis"/>
    <property type="evidence" value="ECO:0007669"/>
    <property type="project" value="UniProtKB-KW"/>
</dbReference>
<evidence type="ECO:0000313" key="9">
    <source>
        <dbReference type="EMBL" id="TYB33300.1"/>
    </source>
</evidence>
<dbReference type="GO" id="GO:0070006">
    <property type="term" value="F:metalloaminopeptidase activity"/>
    <property type="evidence" value="ECO:0007669"/>
    <property type="project" value="UniProtKB-UniRule"/>
</dbReference>
<dbReference type="SUPFAM" id="SSF55920">
    <property type="entry name" value="Creatinase/aminopeptidase"/>
    <property type="match status" value="1"/>
</dbReference>
<evidence type="ECO:0000256" key="2">
    <source>
        <dbReference type="ARBA" id="ARBA00022438"/>
    </source>
</evidence>
<comment type="function">
    <text evidence="1 6">Removes the N-terminal methionine from nascent proteins. The N-terminal methionine is often cleaved when the second residue in the primary sequence is small and uncharged (Met-Ala-, Cys, Gly, Pro, Ser, Thr, or Val). Requires deformylation of the N(alpha)-formylated initiator methionine before it can be hydrolyzed.</text>
</comment>
<dbReference type="EMBL" id="VSIV01000166">
    <property type="protein sequence ID" value="TYB33300.1"/>
    <property type="molecule type" value="Genomic_DNA"/>
</dbReference>
<dbReference type="InterPro" id="IPR001714">
    <property type="entry name" value="Pept_M24_MAP"/>
</dbReference>
<feature type="binding site" evidence="6">
    <location>
        <position position="168"/>
    </location>
    <ligand>
        <name>a divalent metal cation</name>
        <dbReference type="ChEBI" id="CHEBI:60240"/>
        <label>2</label>
        <note>catalytic</note>
    </ligand>
</feature>
<keyword evidence="5 6" id="KW-0378">Hydrolase</keyword>
<dbReference type="RefSeq" id="WP_303701215.1">
    <property type="nucleotide sequence ID" value="NZ_VSIV01000166.1"/>
</dbReference>
<dbReference type="CDD" id="cd01086">
    <property type="entry name" value="MetAP1"/>
    <property type="match status" value="1"/>
</dbReference>
<comment type="similarity">
    <text evidence="6">Belongs to the peptidase M24A family. Methionine aminopeptidase type 1 subfamily.</text>
</comment>
<protein>
    <recommendedName>
        <fullName evidence="6 7">Methionine aminopeptidase</fullName>
        <shortName evidence="6">MAP</shortName>
        <shortName evidence="6">MetAP</shortName>
        <ecNumber evidence="6 7">3.4.11.18</ecNumber>
    </recommendedName>
    <alternativeName>
        <fullName evidence="6">Peptidase M</fullName>
    </alternativeName>
</protein>
<keyword evidence="3 6" id="KW-0645">Protease</keyword>
<feature type="domain" description="Peptidase M24" evidence="8">
    <location>
        <begin position="11"/>
        <end position="238"/>
    </location>
</feature>